<dbReference type="AlphaFoldDB" id="A0A8X6G0D2"/>
<keyword evidence="3" id="KW-0695">RNA-directed DNA polymerase</keyword>
<organism evidence="3 4">
    <name type="scientific">Trichonephila clavata</name>
    <name type="common">Joro spider</name>
    <name type="synonym">Nephila clavata</name>
    <dbReference type="NCBI Taxonomy" id="2740835"/>
    <lineage>
        <taxon>Eukaryota</taxon>
        <taxon>Metazoa</taxon>
        <taxon>Ecdysozoa</taxon>
        <taxon>Arthropoda</taxon>
        <taxon>Chelicerata</taxon>
        <taxon>Arachnida</taxon>
        <taxon>Araneae</taxon>
        <taxon>Araneomorphae</taxon>
        <taxon>Entelegynae</taxon>
        <taxon>Araneoidea</taxon>
        <taxon>Nephilidae</taxon>
        <taxon>Trichonephila</taxon>
    </lineage>
</organism>
<proteinExistence type="predicted"/>
<dbReference type="SMART" id="SM00596">
    <property type="entry name" value="PRE_C2HC"/>
    <property type="match status" value="1"/>
</dbReference>
<dbReference type="OrthoDB" id="6437533at2759"/>
<dbReference type="Proteomes" id="UP000887116">
    <property type="component" value="Unassembled WGS sequence"/>
</dbReference>
<evidence type="ECO:0000259" key="2">
    <source>
        <dbReference type="SMART" id="SM00596"/>
    </source>
</evidence>
<dbReference type="GO" id="GO:0003964">
    <property type="term" value="F:RNA-directed DNA polymerase activity"/>
    <property type="evidence" value="ECO:0007669"/>
    <property type="project" value="UniProtKB-KW"/>
</dbReference>
<feature type="region of interest" description="Disordered" evidence="1">
    <location>
        <begin position="221"/>
        <end position="305"/>
    </location>
</feature>
<evidence type="ECO:0000313" key="4">
    <source>
        <dbReference type="Proteomes" id="UP000887116"/>
    </source>
</evidence>
<dbReference type="InterPro" id="IPR006579">
    <property type="entry name" value="Pre_C2HC_dom"/>
</dbReference>
<name>A0A8X6G0D2_TRICU</name>
<reference evidence="3" key="1">
    <citation type="submission" date="2020-07" db="EMBL/GenBank/DDBJ databases">
        <title>Multicomponent nature underlies the extraordinary mechanical properties of spider dragline silk.</title>
        <authorList>
            <person name="Kono N."/>
            <person name="Nakamura H."/>
            <person name="Mori M."/>
            <person name="Yoshida Y."/>
            <person name="Ohtoshi R."/>
            <person name="Malay A.D."/>
            <person name="Moran D.A.P."/>
            <person name="Tomita M."/>
            <person name="Numata K."/>
            <person name="Arakawa K."/>
        </authorList>
    </citation>
    <scope>NUCLEOTIDE SEQUENCE</scope>
</reference>
<dbReference type="InterPro" id="IPR005135">
    <property type="entry name" value="Endo/exonuclease/phosphatase"/>
</dbReference>
<feature type="compositionally biased region" description="Polar residues" evidence="1">
    <location>
        <begin position="221"/>
        <end position="239"/>
    </location>
</feature>
<keyword evidence="3" id="KW-0808">Transferase</keyword>
<keyword evidence="3" id="KW-0548">Nucleotidyltransferase</keyword>
<dbReference type="PANTHER" id="PTHR33273">
    <property type="entry name" value="DOMAIN-CONTAINING PROTEIN, PUTATIVE-RELATED"/>
    <property type="match status" value="1"/>
</dbReference>
<evidence type="ECO:0000256" key="1">
    <source>
        <dbReference type="SAM" id="MobiDB-lite"/>
    </source>
</evidence>
<dbReference type="EMBL" id="BMAO01004154">
    <property type="protein sequence ID" value="GFQ92813.1"/>
    <property type="molecule type" value="Genomic_DNA"/>
</dbReference>
<feature type="domain" description="Pre-C2HC" evidence="2">
    <location>
        <begin position="63"/>
        <end position="131"/>
    </location>
</feature>
<protein>
    <submittedName>
        <fullName evidence="3">RNA-directed DNA polymerase from mobile element jockey</fullName>
    </submittedName>
</protein>
<dbReference type="Pfam" id="PF03372">
    <property type="entry name" value="Exo_endo_phos"/>
    <property type="match status" value="1"/>
</dbReference>
<keyword evidence="4" id="KW-1185">Reference proteome</keyword>
<dbReference type="PANTHER" id="PTHR33273:SF2">
    <property type="entry name" value="ENDONUCLEASE_EXONUCLEASE_PHOSPHATASE DOMAIN-CONTAINING PROTEIN"/>
    <property type="match status" value="1"/>
</dbReference>
<dbReference type="Pfam" id="PF07530">
    <property type="entry name" value="PRE_C2HC"/>
    <property type="match status" value="1"/>
</dbReference>
<comment type="caution">
    <text evidence="3">The sequence shown here is derived from an EMBL/GenBank/DDBJ whole genome shotgun (WGS) entry which is preliminary data.</text>
</comment>
<sequence length="629" mass="72086">MTKEKLTARTRGKSIKLYPETPEAYHRIRKLIDDEKLEAFTFQFPSEKEYRVVIRGMPADMPVNEVIENLEELGIHPKECRVLINRKTGQPMPIFSVFLEKNEDDRNIYNLKELCFMKIVVETMRGKIGPAQCYRCQGFFHGSRFCTRNPKCVKCGKPHLTKDCTKTKNEEPTCCHCQGNHPANFLGCPQNPLNRPPPPPKVNFWEERARIKKEMQEAAKNNITPPAPPTSQQNNQTEETSSSHPPQTSSSTLQPQTKFVPRQVQMMPSKPQTRSQETPSSSRNVPLNRTETTKPKENSEDPPSLLDTLSQLVTWNADGVLEKIPELEEYIDRHDPDVIALQETFLRPCHSLNFPNYITYRNNRRTHRGGGTAIIIKKSIAHHSIEIPTNSIQNTTIVIEETHNITICSIYRPPKQPPQALIPDLLRILRNRTKCFIVGDYNAKHQTWSPHSTINQCGRVLNKFTKNCGFLLSYSSEPTIVPYRTNQRPATIDFGISCGLDNILVETQAELSSDHNPVQFIIPEANNSPYAQNCTTFTNWNRFQELLTTSVPGNPKINNTEEIEANIDQLTNHIHNAINQSSKIKVIKHDITFIPLAIRKKIKEKNRLRKLWQTTHYPPIKQELNCKEI</sequence>
<dbReference type="Gene3D" id="3.60.10.10">
    <property type="entry name" value="Endonuclease/exonuclease/phosphatase"/>
    <property type="match status" value="1"/>
</dbReference>
<feature type="compositionally biased region" description="Polar residues" evidence="1">
    <location>
        <begin position="270"/>
        <end position="290"/>
    </location>
</feature>
<dbReference type="InterPro" id="IPR036691">
    <property type="entry name" value="Endo/exonu/phosph_ase_sf"/>
</dbReference>
<feature type="compositionally biased region" description="Low complexity" evidence="1">
    <location>
        <begin position="240"/>
        <end position="257"/>
    </location>
</feature>
<evidence type="ECO:0000313" key="3">
    <source>
        <dbReference type="EMBL" id="GFQ92813.1"/>
    </source>
</evidence>
<dbReference type="SUPFAM" id="SSF56219">
    <property type="entry name" value="DNase I-like"/>
    <property type="match status" value="1"/>
</dbReference>
<accession>A0A8X6G0D2</accession>
<gene>
    <name evidence="3" type="primary">pol_1922</name>
    <name evidence="3" type="ORF">TNCT_263211</name>
</gene>